<accession>A0A6A3CHM5</accession>
<protein>
    <submittedName>
        <fullName evidence="2">Uncharacterized protein</fullName>
    </submittedName>
</protein>
<sequence>MMFVDGILQAILQEPYYYGESNWLSRTIIKTDFLTFVYLDLFLLENQLPYRVLELLITSSSSSKKGLSMRLIEGFIEANFVTIPEEMEQRLKQEEEPIDFSPRGFRKAKELRNSGTWFKQSENDLLTDFSFSRTGFIGKLWLPPIRVDESTGPMFMNLIAYEMCPDLENDSVVTSYVCFLDSLIDDAGDVQVLRDDGAVYNALGSDEEVAKLLNKMSTVSVPNPEIYYDVKRQVQQHCPTKWIRHAAQAYLTYFSSPWTFIAFVAAIAVLFLSSLQTYYTIISAK</sequence>
<evidence type="ECO:0000313" key="2">
    <source>
        <dbReference type="EMBL" id="KAE8728935.1"/>
    </source>
</evidence>
<dbReference type="PANTHER" id="PTHR31170:SF25">
    <property type="entry name" value="BNAA09G04570D PROTEIN"/>
    <property type="match status" value="1"/>
</dbReference>
<gene>
    <name evidence="2" type="ORF">F3Y22_tig00004041pilonHSYRG00040</name>
</gene>
<keyword evidence="1" id="KW-0472">Membrane</keyword>
<keyword evidence="1" id="KW-1133">Transmembrane helix</keyword>
<dbReference type="AlphaFoldDB" id="A0A6A3CHM5"/>
<organism evidence="2 3">
    <name type="scientific">Hibiscus syriacus</name>
    <name type="common">Rose of Sharon</name>
    <dbReference type="NCBI Taxonomy" id="106335"/>
    <lineage>
        <taxon>Eukaryota</taxon>
        <taxon>Viridiplantae</taxon>
        <taxon>Streptophyta</taxon>
        <taxon>Embryophyta</taxon>
        <taxon>Tracheophyta</taxon>
        <taxon>Spermatophyta</taxon>
        <taxon>Magnoliopsida</taxon>
        <taxon>eudicotyledons</taxon>
        <taxon>Gunneridae</taxon>
        <taxon>Pentapetalae</taxon>
        <taxon>rosids</taxon>
        <taxon>malvids</taxon>
        <taxon>Malvales</taxon>
        <taxon>Malvaceae</taxon>
        <taxon>Malvoideae</taxon>
        <taxon>Hibiscus</taxon>
    </lineage>
</organism>
<dbReference type="InterPro" id="IPR004158">
    <property type="entry name" value="DUF247_pln"/>
</dbReference>
<evidence type="ECO:0000313" key="3">
    <source>
        <dbReference type="Proteomes" id="UP000436088"/>
    </source>
</evidence>
<comment type="caution">
    <text evidence="2">The sequence shown here is derived from an EMBL/GenBank/DDBJ whole genome shotgun (WGS) entry which is preliminary data.</text>
</comment>
<feature type="transmembrane region" description="Helical" evidence="1">
    <location>
        <begin position="258"/>
        <end position="281"/>
    </location>
</feature>
<dbReference type="PANTHER" id="PTHR31170">
    <property type="entry name" value="BNAC04G53230D PROTEIN"/>
    <property type="match status" value="1"/>
</dbReference>
<dbReference type="Pfam" id="PF03140">
    <property type="entry name" value="DUF247"/>
    <property type="match status" value="2"/>
</dbReference>
<dbReference type="EMBL" id="VEPZ02000244">
    <property type="protein sequence ID" value="KAE8728935.1"/>
    <property type="molecule type" value="Genomic_DNA"/>
</dbReference>
<dbReference type="OrthoDB" id="1849062at2759"/>
<keyword evidence="3" id="KW-1185">Reference proteome</keyword>
<reference evidence="2" key="1">
    <citation type="submission" date="2019-09" db="EMBL/GenBank/DDBJ databases">
        <title>Draft genome information of white flower Hibiscus syriacus.</title>
        <authorList>
            <person name="Kim Y.-M."/>
        </authorList>
    </citation>
    <scope>NUCLEOTIDE SEQUENCE [LARGE SCALE GENOMIC DNA]</scope>
    <source>
        <strain evidence="2">YM2019G1</strain>
    </source>
</reference>
<proteinExistence type="predicted"/>
<keyword evidence="1" id="KW-0812">Transmembrane</keyword>
<name>A0A6A3CHM5_HIBSY</name>
<evidence type="ECO:0000256" key="1">
    <source>
        <dbReference type="SAM" id="Phobius"/>
    </source>
</evidence>
<dbReference type="Proteomes" id="UP000436088">
    <property type="component" value="Unassembled WGS sequence"/>
</dbReference>